<name>A0A3N4IPE8_ASCIM</name>
<proteinExistence type="predicted"/>
<dbReference type="EMBL" id="ML119651">
    <property type="protein sequence ID" value="RPA86070.1"/>
    <property type="molecule type" value="Genomic_DNA"/>
</dbReference>
<sequence length="213" mass="24224">MRKSTDDHGDETFAGNSSKLLKKTANLLKGQLDRQNIFVPMLIRIATNVPSTDDMLRNGYAPSASIFGNAYGILKNARSFDYPGYKQDEGERVRLKSWKASQVTAGRLASGTKFPVNWLYPRSLELPSLLHCRVEGILCSFGKRGIVDERSSARMCSTARLSREVYSYTNMRYQDITLDEYFFERRVWTLVDKVGDIPKCCTFAQPLYFSSLE</sequence>
<dbReference type="AlphaFoldDB" id="A0A3N4IPE8"/>
<keyword evidence="2" id="KW-1185">Reference proteome</keyword>
<protein>
    <submittedName>
        <fullName evidence="1">Uncharacterized protein</fullName>
    </submittedName>
</protein>
<reference evidence="1 2" key="1">
    <citation type="journal article" date="2018" name="Nat. Ecol. Evol.">
        <title>Pezizomycetes genomes reveal the molecular basis of ectomycorrhizal truffle lifestyle.</title>
        <authorList>
            <person name="Murat C."/>
            <person name="Payen T."/>
            <person name="Noel B."/>
            <person name="Kuo A."/>
            <person name="Morin E."/>
            <person name="Chen J."/>
            <person name="Kohler A."/>
            <person name="Krizsan K."/>
            <person name="Balestrini R."/>
            <person name="Da Silva C."/>
            <person name="Montanini B."/>
            <person name="Hainaut M."/>
            <person name="Levati E."/>
            <person name="Barry K.W."/>
            <person name="Belfiori B."/>
            <person name="Cichocki N."/>
            <person name="Clum A."/>
            <person name="Dockter R.B."/>
            <person name="Fauchery L."/>
            <person name="Guy J."/>
            <person name="Iotti M."/>
            <person name="Le Tacon F."/>
            <person name="Lindquist E.A."/>
            <person name="Lipzen A."/>
            <person name="Malagnac F."/>
            <person name="Mello A."/>
            <person name="Molinier V."/>
            <person name="Miyauchi S."/>
            <person name="Poulain J."/>
            <person name="Riccioni C."/>
            <person name="Rubini A."/>
            <person name="Sitrit Y."/>
            <person name="Splivallo R."/>
            <person name="Traeger S."/>
            <person name="Wang M."/>
            <person name="Zifcakova L."/>
            <person name="Wipf D."/>
            <person name="Zambonelli A."/>
            <person name="Paolocci F."/>
            <person name="Nowrousian M."/>
            <person name="Ottonello S."/>
            <person name="Baldrian P."/>
            <person name="Spatafora J.W."/>
            <person name="Henrissat B."/>
            <person name="Nagy L.G."/>
            <person name="Aury J.M."/>
            <person name="Wincker P."/>
            <person name="Grigoriev I.V."/>
            <person name="Bonfante P."/>
            <person name="Martin F.M."/>
        </authorList>
    </citation>
    <scope>NUCLEOTIDE SEQUENCE [LARGE SCALE GENOMIC DNA]</scope>
    <source>
        <strain evidence="1 2">RN42</strain>
    </source>
</reference>
<accession>A0A3N4IPE8</accession>
<gene>
    <name evidence="1" type="ORF">BJ508DRAFT_302439</name>
</gene>
<evidence type="ECO:0000313" key="2">
    <source>
        <dbReference type="Proteomes" id="UP000275078"/>
    </source>
</evidence>
<organism evidence="1 2">
    <name type="scientific">Ascobolus immersus RN42</name>
    <dbReference type="NCBI Taxonomy" id="1160509"/>
    <lineage>
        <taxon>Eukaryota</taxon>
        <taxon>Fungi</taxon>
        <taxon>Dikarya</taxon>
        <taxon>Ascomycota</taxon>
        <taxon>Pezizomycotina</taxon>
        <taxon>Pezizomycetes</taxon>
        <taxon>Pezizales</taxon>
        <taxon>Ascobolaceae</taxon>
        <taxon>Ascobolus</taxon>
    </lineage>
</organism>
<evidence type="ECO:0000313" key="1">
    <source>
        <dbReference type="EMBL" id="RPA86070.1"/>
    </source>
</evidence>
<dbReference type="Proteomes" id="UP000275078">
    <property type="component" value="Unassembled WGS sequence"/>
</dbReference>